<gene>
    <name evidence="1" type="ORF">GOB80_06740</name>
</gene>
<evidence type="ECO:0000313" key="1">
    <source>
        <dbReference type="EMBL" id="NHO39385.1"/>
    </source>
</evidence>
<organism evidence="1 2">
    <name type="scientific">Acetobacter ghanensis</name>
    <dbReference type="NCBI Taxonomy" id="431306"/>
    <lineage>
        <taxon>Bacteria</taxon>
        <taxon>Pseudomonadati</taxon>
        <taxon>Pseudomonadota</taxon>
        <taxon>Alphaproteobacteria</taxon>
        <taxon>Acetobacterales</taxon>
        <taxon>Acetobacteraceae</taxon>
        <taxon>Acetobacter</taxon>
    </lineage>
</organism>
<name>A0ABX0KID5_9PROT</name>
<comment type="caution">
    <text evidence="1">The sequence shown here is derived from an EMBL/GenBank/DDBJ whole genome shotgun (WGS) entry which is preliminary data.</text>
</comment>
<sequence length="81" mass="8709">MDGTSFLLSDKVHALTGPFVANGVQSGCGVSLKQFYDGREGILFRPAIPDVNQQGLQTCGGAFVTKEKIAVPEWLPYIIIP</sequence>
<dbReference type="EMBL" id="WOTE01000003">
    <property type="protein sequence ID" value="NHO39385.1"/>
    <property type="molecule type" value="Genomic_DNA"/>
</dbReference>
<proteinExistence type="predicted"/>
<keyword evidence="2" id="KW-1185">Reference proteome</keyword>
<accession>A0ABX0KID5</accession>
<dbReference type="Proteomes" id="UP000657200">
    <property type="component" value="Unassembled WGS sequence"/>
</dbReference>
<reference evidence="1 2" key="1">
    <citation type="journal article" date="2020" name="Int. J. Syst. Evol. Microbiol.">
        <title>Novel acetic acid bacteria from cider fermentations: Acetobacter conturbans sp. nov. and Acetobacter fallax sp. nov.</title>
        <authorList>
            <person name="Sombolestani A.S."/>
            <person name="Cleenwerck I."/>
            <person name="Cnockaert M."/>
            <person name="Borremans W."/>
            <person name="Wieme A.D."/>
            <person name="De Vuyst L."/>
            <person name="Vandamme P."/>
        </authorList>
    </citation>
    <scope>NUCLEOTIDE SEQUENCE [LARGE SCALE GENOMIC DNA]</scope>
    <source>
        <strain evidence="1 2">LMG 23848</strain>
    </source>
</reference>
<dbReference type="RefSeq" id="WP_059023047.1">
    <property type="nucleotide sequence ID" value="NZ_LN609302.1"/>
</dbReference>
<protein>
    <submittedName>
        <fullName evidence="1">Uncharacterized protein</fullName>
    </submittedName>
</protein>
<evidence type="ECO:0000313" key="2">
    <source>
        <dbReference type="Proteomes" id="UP000657200"/>
    </source>
</evidence>